<dbReference type="Gene3D" id="3.30.450.40">
    <property type="match status" value="1"/>
</dbReference>
<dbReference type="InterPro" id="IPR036390">
    <property type="entry name" value="WH_DNA-bd_sf"/>
</dbReference>
<dbReference type="SUPFAM" id="SSF55781">
    <property type="entry name" value="GAF domain-like"/>
    <property type="match status" value="1"/>
</dbReference>
<gene>
    <name evidence="6" type="ORF">COT20_01425</name>
</gene>
<dbReference type="InterPro" id="IPR036388">
    <property type="entry name" value="WH-like_DNA-bd_sf"/>
</dbReference>
<feature type="domain" description="Heat-inducible transcription repressor HrcA C-terminal" evidence="5">
    <location>
        <begin position="92"/>
        <end position="227"/>
    </location>
</feature>
<keyword evidence="3" id="KW-0346">Stress response</keyword>
<dbReference type="EMBL" id="PEXQ01000035">
    <property type="protein sequence ID" value="PIU15610.1"/>
    <property type="molecule type" value="Genomic_DNA"/>
</dbReference>
<protein>
    <recommendedName>
        <fullName evidence="5">Heat-inducible transcription repressor HrcA C-terminal domain-containing protein</fullName>
    </recommendedName>
</protein>
<evidence type="ECO:0000313" key="7">
    <source>
        <dbReference type="Proteomes" id="UP000229784"/>
    </source>
</evidence>
<dbReference type="PANTHER" id="PTHR34824:SF1">
    <property type="entry name" value="HEAT-INDUCIBLE TRANSCRIPTION REPRESSOR HRCA"/>
    <property type="match status" value="1"/>
</dbReference>
<evidence type="ECO:0000256" key="2">
    <source>
        <dbReference type="ARBA" id="ARBA00023015"/>
    </source>
</evidence>
<keyword evidence="4" id="KW-0804">Transcription</keyword>
<dbReference type="PANTHER" id="PTHR34824">
    <property type="entry name" value="HEAT-INDUCIBLE TRANSCRIPTION REPRESSOR HRCA"/>
    <property type="match status" value="1"/>
</dbReference>
<dbReference type="GO" id="GO:0003677">
    <property type="term" value="F:DNA binding"/>
    <property type="evidence" value="ECO:0007669"/>
    <property type="project" value="InterPro"/>
</dbReference>
<dbReference type="SUPFAM" id="SSF46785">
    <property type="entry name" value="Winged helix' DNA-binding domain"/>
    <property type="match status" value="1"/>
</dbReference>
<dbReference type="GO" id="GO:0045892">
    <property type="term" value="P:negative regulation of DNA-templated transcription"/>
    <property type="evidence" value="ECO:0007669"/>
    <property type="project" value="TreeGrafter"/>
</dbReference>
<sequence length="237" mass="27829">MQNITERQKEILHSLVDEHIKFGVPISSDFLKSECCFDFSSATIRLELAELTKNGFLVKTHFSGGRVPTDNGYRFFVDNLLAKERRKQVKLQKEIWEIFDVYDNLWQMLHYLAENLARLSCSLSLVGLEKMRFFWKEGWQNLARSPEFEDVGYLRSFLGLVDGFEQEIEKVHFNQDEKIKIFIGHESPFKIKEFSLILGQGQIGKKTKQKTIFALLGPKRMDFQRNIYLMESLIDLF</sequence>
<dbReference type="Gene3D" id="1.10.10.10">
    <property type="entry name" value="Winged helix-like DNA-binding domain superfamily/Winged helix DNA-binding domain"/>
    <property type="match status" value="1"/>
</dbReference>
<comment type="caution">
    <text evidence="6">The sequence shown here is derived from an EMBL/GenBank/DDBJ whole genome shotgun (WGS) entry which is preliminary data.</text>
</comment>
<dbReference type="AlphaFoldDB" id="A0A2M6XUK2"/>
<dbReference type="InterPro" id="IPR002571">
    <property type="entry name" value="HrcA"/>
</dbReference>
<accession>A0A2M6XUK2</accession>
<evidence type="ECO:0000259" key="5">
    <source>
        <dbReference type="Pfam" id="PF01628"/>
    </source>
</evidence>
<keyword evidence="1" id="KW-0678">Repressor</keyword>
<keyword evidence="2" id="KW-0805">Transcription regulation</keyword>
<evidence type="ECO:0000313" key="6">
    <source>
        <dbReference type="EMBL" id="PIU15610.1"/>
    </source>
</evidence>
<organism evidence="6 7">
    <name type="scientific">bacterium (Candidatus Gribaldobacteria) CG08_land_8_20_14_0_20_39_15</name>
    <dbReference type="NCBI Taxonomy" id="2014273"/>
    <lineage>
        <taxon>Bacteria</taxon>
        <taxon>Candidatus Gribaldobacteria</taxon>
    </lineage>
</organism>
<dbReference type="InterPro" id="IPR029016">
    <property type="entry name" value="GAF-like_dom_sf"/>
</dbReference>
<dbReference type="Proteomes" id="UP000229784">
    <property type="component" value="Unassembled WGS sequence"/>
</dbReference>
<proteinExistence type="predicted"/>
<dbReference type="InterPro" id="IPR021153">
    <property type="entry name" value="HrcA_C"/>
</dbReference>
<evidence type="ECO:0000256" key="1">
    <source>
        <dbReference type="ARBA" id="ARBA00022491"/>
    </source>
</evidence>
<reference evidence="7" key="1">
    <citation type="submission" date="2017-09" db="EMBL/GenBank/DDBJ databases">
        <title>Depth-based differentiation of microbial function through sediment-hosted aquifers and enrichment of novel symbionts in the deep terrestrial subsurface.</title>
        <authorList>
            <person name="Probst A.J."/>
            <person name="Ladd B."/>
            <person name="Jarett J.K."/>
            <person name="Geller-Mcgrath D.E."/>
            <person name="Sieber C.M.K."/>
            <person name="Emerson J.B."/>
            <person name="Anantharaman K."/>
            <person name="Thomas B.C."/>
            <person name="Malmstrom R."/>
            <person name="Stieglmeier M."/>
            <person name="Klingl A."/>
            <person name="Woyke T."/>
            <person name="Ryan C.M."/>
            <person name="Banfield J.F."/>
        </authorList>
    </citation>
    <scope>NUCLEOTIDE SEQUENCE [LARGE SCALE GENOMIC DNA]</scope>
</reference>
<dbReference type="Pfam" id="PF01628">
    <property type="entry name" value="HrcA"/>
    <property type="match status" value="1"/>
</dbReference>
<evidence type="ECO:0000256" key="3">
    <source>
        <dbReference type="ARBA" id="ARBA00023016"/>
    </source>
</evidence>
<evidence type="ECO:0000256" key="4">
    <source>
        <dbReference type="ARBA" id="ARBA00023163"/>
    </source>
</evidence>
<name>A0A2M6XUK2_9BACT</name>